<dbReference type="STRING" id="1121950.SAMN02745243_03001"/>
<keyword evidence="6" id="KW-1185">Reference proteome</keyword>
<gene>
    <name evidence="5" type="ORF">SAMN02745243_03001</name>
</gene>
<protein>
    <submittedName>
        <fullName evidence="5">Site-specific recombinase XerD</fullName>
    </submittedName>
</protein>
<dbReference type="OrthoDB" id="1863109at2"/>
<dbReference type="GO" id="GO:0003677">
    <property type="term" value="F:DNA binding"/>
    <property type="evidence" value="ECO:0007669"/>
    <property type="project" value="UniProtKB-KW"/>
</dbReference>
<name>A0A1M6SPA9_9FIRM</name>
<dbReference type="InterPro" id="IPR011010">
    <property type="entry name" value="DNA_brk_join_enz"/>
</dbReference>
<dbReference type="PANTHER" id="PTHR30349:SF41">
    <property type="entry name" value="INTEGRASE_RECOMBINASE PROTEIN MJ0367-RELATED"/>
    <property type="match status" value="1"/>
</dbReference>
<dbReference type="GO" id="GO:0006310">
    <property type="term" value="P:DNA recombination"/>
    <property type="evidence" value="ECO:0007669"/>
    <property type="project" value="UniProtKB-KW"/>
</dbReference>
<evidence type="ECO:0000256" key="3">
    <source>
        <dbReference type="ARBA" id="ARBA00023172"/>
    </source>
</evidence>
<reference evidence="5 6" key="1">
    <citation type="submission" date="2016-11" db="EMBL/GenBank/DDBJ databases">
        <authorList>
            <person name="Jaros S."/>
            <person name="Januszkiewicz K."/>
            <person name="Wedrychowicz H."/>
        </authorList>
    </citation>
    <scope>NUCLEOTIDE SEQUENCE [LARGE SCALE GENOMIC DNA]</scope>
    <source>
        <strain evidence="5 6">DSM 15480</strain>
    </source>
</reference>
<dbReference type="InterPro" id="IPR050090">
    <property type="entry name" value="Tyrosine_recombinase_XerCD"/>
</dbReference>
<evidence type="ECO:0000259" key="4">
    <source>
        <dbReference type="PROSITE" id="PS51898"/>
    </source>
</evidence>
<keyword evidence="3" id="KW-0233">DNA recombination</keyword>
<evidence type="ECO:0000256" key="2">
    <source>
        <dbReference type="ARBA" id="ARBA00023125"/>
    </source>
</evidence>
<dbReference type="PROSITE" id="PS51898">
    <property type="entry name" value="TYR_RECOMBINASE"/>
    <property type="match status" value="1"/>
</dbReference>
<proteinExistence type="inferred from homology"/>
<dbReference type="InterPro" id="IPR010998">
    <property type="entry name" value="Integrase_recombinase_N"/>
</dbReference>
<dbReference type="RefSeq" id="WP_073111910.1">
    <property type="nucleotide sequence ID" value="NZ_FQZY01000051.1"/>
</dbReference>
<organism evidence="5 6">
    <name type="scientific">Hespellia stercorisuis DSM 15480</name>
    <dbReference type="NCBI Taxonomy" id="1121950"/>
    <lineage>
        <taxon>Bacteria</taxon>
        <taxon>Bacillati</taxon>
        <taxon>Bacillota</taxon>
        <taxon>Clostridia</taxon>
        <taxon>Lachnospirales</taxon>
        <taxon>Lachnospiraceae</taxon>
        <taxon>Hespellia</taxon>
    </lineage>
</organism>
<accession>A0A1M6SPA9</accession>
<comment type="similarity">
    <text evidence="1">Belongs to the 'phage' integrase family.</text>
</comment>
<dbReference type="Gene3D" id="1.10.443.10">
    <property type="entry name" value="Intergrase catalytic core"/>
    <property type="match status" value="1"/>
</dbReference>
<dbReference type="Gene3D" id="1.10.150.130">
    <property type="match status" value="1"/>
</dbReference>
<dbReference type="SUPFAM" id="SSF56349">
    <property type="entry name" value="DNA breaking-rejoining enzymes"/>
    <property type="match status" value="1"/>
</dbReference>
<dbReference type="AlphaFoldDB" id="A0A1M6SPA9"/>
<keyword evidence="2" id="KW-0238">DNA-binding</keyword>
<evidence type="ECO:0000256" key="1">
    <source>
        <dbReference type="ARBA" id="ARBA00008857"/>
    </source>
</evidence>
<dbReference type="EMBL" id="FQZY01000051">
    <property type="protein sequence ID" value="SHK46533.1"/>
    <property type="molecule type" value="Genomic_DNA"/>
</dbReference>
<dbReference type="InterPro" id="IPR013762">
    <property type="entry name" value="Integrase-like_cat_sf"/>
</dbReference>
<dbReference type="InterPro" id="IPR002104">
    <property type="entry name" value="Integrase_catalytic"/>
</dbReference>
<sequence length="658" mass="79615">MSAIRLLQAERQEEIQHLHKQLMSGGILQRELWEEAEKFLIQREIYDVILAEEQDLREYKQSLLDSGNYTKKQVKEQSSALRKIQKYWIETEYGELLLEIRESQVSDGALKGNIKRFLIRQGIHHIKEIDYTVRSRYEAELQKMWDEANVMKYLKVFDHIKQYSIQQEIENLPGRIEHRRKYQAQIVFLPYLPDLELVKDFEYVRDKQELVWDFSRRASEKLKKQVFLLLNYILDNLYRDDPKERRVRYLLPLHWLYDFCVEEEIDNLEGLELEQIQRFEKIVEQKVVNVKNSMQIIDNSRKILFLEAPEIHWHANVWYMERFHLAEDRLNPSNPVQRLSFIEVTNKRNRELLQEYAKYHVGIGGLTIANIRGQLYEVKRLLEYFKEEESVCQVDENQLETYFRELEEKDTKDDTFNKRIVHYLKFYQFLTVRGYMKEIPFKPEYYLKKTYPEHHDRTVEEQVYMEILHKLYAFPLVSRLIFLHLWCIGLRISEVCTLKGDAYYWDGEDAWLKVYQIKMKADKMIPIPLVMYRIMRKYIEQEHIRPKDYIFKGKNGGAYRVGTFRQEFQQYCDKNGIADGDYIFKSHDYRHTLATQFYDEDVSIQTIRDYLGHFSEEMTKQYVDFMPKRIDKASDTYFRKPGNDLASTIKVKKRGDRK</sequence>
<evidence type="ECO:0000313" key="6">
    <source>
        <dbReference type="Proteomes" id="UP000184301"/>
    </source>
</evidence>
<dbReference type="PANTHER" id="PTHR30349">
    <property type="entry name" value="PHAGE INTEGRASE-RELATED"/>
    <property type="match status" value="1"/>
</dbReference>
<dbReference type="CDD" id="cd00397">
    <property type="entry name" value="DNA_BRE_C"/>
    <property type="match status" value="1"/>
</dbReference>
<dbReference type="Proteomes" id="UP000184301">
    <property type="component" value="Unassembled WGS sequence"/>
</dbReference>
<dbReference type="Pfam" id="PF00589">
    <property type="entry name" value="Phage_integrase"/>
    <property type="match status" value="1"/>
</dbReference>
<feature type="domain" description="Tyr recombinase" evidence="4">
    <location>
        <begin position="454"/>
        <end position="635"/>
    </location>
</feature>
<evidence type="ECO:0000313" key="5">
    <source>
        <dbReference type="EMBL" id="SHK46533.1"/>
    </source>
</evidence>
<dbReference type="GO" id="GO:0015074">
    <property type="term" value="P:DNA integration"/>
    <property type="evidence" value="ECO:0007669"/>
    <property type="project" value="InterPro"/>
</dbReference>